<dbReference type="KEGG" id="scac:106085838"/>
<gene>
    <name evidence="3" type="primary">106085838</name>
</gene>
<dbReference type="PANTHER" id="PTHR13237:SF9">
    <property type="entry name" value="NEUROGUIDIN"/>
    <property type="match status" value="1"/>
</dbReference>
<dbReference type="AlphaFoldDB" id="A0A1I8P815"/>
<feature type="region of interest" description="Disordered" evidence="2">
    <location>
        <begin position="312"/>
        <end position="350"/>
    </location>
</feature>
<dbReference type="VEuPathDB" id="VectorBase:SCAU005631"/>
<comment type="similarity">
    <text evidence="1">Belongs to the SAS10 family.</text>
</comment>
<dbReference type="EnsemblMetazoa" id="SCAU005631-RA">
    <property type="protein sequence ID" value="SCAU005631-PA"/>
    <property type="gene ID" value="SCAU005631"/>
</dbReference>
<dbReference type="Pfam" id="PF04000">
    <property type="entry name" value="Sas10_Utp3"/>
    <property type="match status" value="1"/>
</dbReference>
<proteinExistence type="inferred from homology"/>
<dbReference type="InterPro" id="IPR007146">
    <property type="entry name" value="Sas10/Utp3/C1D"/>
</dbReference>
<protein>
    <recommendedName>
        <fullName evidence="5">Neuroguidin</fullName>
    </recommendedName>
</protein>
<evidence type="ECO:0000256" key="2">
    <source>
        <dbReference type="SAM" id="MobiDB-lite"/>
    </source>
</evidence>
<feature type="region of interest" description="Disordered" evidence="2">
    <location>
        <begin position="141"/>
        <end position="229"/>
    </location>
</feature>
<evidence type="ECO:0008006" key="5">
    <source>
        <dbReference type="Google" id="ProtNLM"/>
    </source>
</evidence>
<dbReference type="Proteomes" id="UP000095300">
    <property type="component" value="Unassembled WGS sequence"/>
</dbReference>
<dbReference type="OrthoDB" id="203440at2759"/>
<feature type="compositionally biased region" description="Basic residues" evidence="2">
    <location>
        <begin position="329"/>
        <end position="350"/>
    </location>
</feature>
<feature type="compositionally biased region" description="Basic and acidic residues" evidence="2">
    <location>
        <begin position="220"/>
        <end position="229"/>
    </location>
</feature>
<accession>A0A1I8P815</accession>
<reference evidence="3" key="1">
    <citation type="submission" date="2020-05" db="UniProtKB">
        <authorList>
            <consortium name="EnsemblMetazoa"/>
        </authorList>
    </citation>
    <scope>IDENTIFICATION</scope>
    <source>
        <strain evidence="3">USDA</strain>
    </source>
</reference>
<sequence length="350" mass="39409">MACAHRGNSLYPSSNQALDYDCEVQEQQDIPQAIQLLGEMNSNVKQVTDLVEGMLQRVKRGELTTEYGLSFLEVKYHMLLDYLINLTYVVLRKCSGETIEGDPSIERLIEIRTVLEKIRPIDYKLRYQIDKLVKTATTGVSSTSDPILYKPNPENMLTNANDDGNAEDDDDDEDDESASESDDEDAEDNEKGVKRPKKGATAGKPGIYVPPKIKPVYYDGDEKPEDKEKKLLERAKKRAITSSMMQDLKEEYLDAPTEISSGSRAQQILSKSQKEKQEYEEAYLTRLPVTKAEKHRNRKLTTLGTLGDEILGEISRDPALRGDSLVGSSKKRKAKMGKGKKKGGKKRKFH</sequence>
<evidence type="ECO:0000256" key="1">
    <source>
        <dbReference type="ARBA" id="ARBA00010979"/>
    </source>
</evidence>
<evidence type="ECO:0000313" key="3">
    <source>
        <dbReference type="EnsemblMetazoa" id="SCAU005631-PA"/>
    </source>
</evidence>
<dbReference type="PANTHER" id="PTHR13237">
    <property type="entry name" value="SOMETHING ABOUT SILENCING PROTEIN 10-RELATED"/>
    <property type="match status" value="1"/>
</dbReference>
<name>A0A1I8P815_STOCA</name>
<dbReference type="STRING" id="35570.A0A1I8P815"/>
<keyword evidence="4" id="KW-1185">Reference proteome</keyword>
<dbReference type="GO" id="GO:0000462">
    <property type="term" value="P:maturation of SSU-rRNA from tricistronic rRNA transcript (SSU-rRNA, 5.8S rRNA, LSU-rRNA)"/>
    <property type="evidence" value="ECO:0007669"/>
    <property type="project" value="TreeGrafter"/>
</dbReference>
<dbReference type="GO" id="GO:0032040">
    <property type="term" value="C:small-subunit processome"/>
    <property type="evidence" value="ECO:0007669"/>
    <property type="project" value="TreeGrafter"/>
</dbReference>
<feature type="compositionally biased region" description="Acidic residues" evidence="2">
    <location>
        <begin position="164"/>
        <end position="188"/>
    </location>
</feature>
<evidence type="ECO:0000313" key="4">
    <source>
        <dbReference type="Proteomes" id="UP000095300"/>
    </source>
</evidence>
<organism evidence="3 4">
    <name type="scientific">Stomoxys calcitrans</name>
    <name type="common">Stable fly</name>
    <name type="synonym">Conops calcitrans</name>
    <dbReference type="NCBI Taxonomy" id="35570"/>
    <lineage>
        <taxon>Eukaryota</taxon>
        <taxon>Metazoa</taxon>
        <taxon>Ecdysozoa</taxon>
        <taxon>Arthropoda</taxon>
        <taxon>Hexapoda</taxon>
        <taxon>Insecta</taxon>
        <taxon>Pterygota</taxon>
        <taxon>Neoptera</taxon>
        <taxon>Endopterygota</taxon>
        <taxon>Diptera</taxon>
        <taxon>Brachycera</taxon>
        <taxon>Muscomorpha</taxon>
        <taxon>Muscoidea</taxon>
        <taxon>Muscidae</taxon>
        <taxon>Stomoxys</taxon>
    </lineage>
</organism>